<gene>
    <name evidence="2" type="ORF">CISG_04993</name>
</gene>
<evidence type="ECO:0000313" key="2">
    <source>
        <dbReference type="EMBL" id="KMU75590.1"/>
    </source>
</evidence>
<protein>
    <submittedName>
        <fullName evidence="2">Uncharacterized protein</fullName>
    </submittedName>
</protein>
<evidence type="ECO:0000313" key="3">
    <source>
        <dbReference type="Proteomes" id="UP000054559"/>
    </source>
</evidence>
<dbReference type="EMBL" id="DS268141">
    <property type="protein sequence ID" value="KMU75590.1"/>
    <property type="molecule type" value="Genomic_DNA"/>
</dbReference>
<organism evidence="2 3">
    <name type="scientific">Coccidioides immitis RMSCC 3703</name>
    <dbReference type="NCBI Taxonomy" id="454286"/>
    <lineage>
        <taxon>Eukaryota</taxon>
        <taxon>Fungi</taxon>
        <taxon>Dikarya</taxon>
        <taxon>Ascomycota</taxon>
        <taxon>Pezizomycotina</taxon>
        <taxon>Eurotiomycetes</taxon>
        <taxon>Eurotiomycetidae</taxon>
        <taxon>Onygenales</taxon>
        <taxon>Onygenaceae</taxon>
        <taxon>Coccidioides</taxon>
    </lineage>
</organism>
<dbReference type="Proteomes" id="UP000054559">
    <property type="component" value="Unassembled WGS sequence"/>
</dbReference>
<accession>A0A0J8QU75</accession>
<dbReference type="AlphaFoldDB" id="A0A0J8QU75"/>
<sequence length="101" mass="10939">MPSSHIKGQVHFVLCTEYCGAASPVWLRVAEALQQSSRKLPRGSANQRASSDKRIAACSSVNRPTTTAAARCRSSQVTRLGTASRHASPRHRQAAFMFTLA</sequence>
<reference evidence="3" key="1">
    <citation type="journal article" date="2010" name="Genome Res.">
        <title>Population genomic sequencing of Coccidioides fungi reveals recent hybridization and transposon control.</title>
        <authorList>
            <person name="Neafsey D.E."/>
            <person name="Barker B.M."/>
            <person name="Sharpton T.J."/>
            <person name="Stajich J.E."/>
            <person name="Park D.J."/>
            <person name="Whiston E."/>
            <person name="Hung C.-Y."/>
            <person name="McMahan C."/>
            <person name="White J."/>
            <person name="Sykes S."/>
            <person name="Heiman D."/>
            <person name="Young S."/>
            <person name="Zeng Q."/>
            <person name="Abouelleil A."/>
            <person name="Aftuck L."/>
            <person name="Bessette D."/>
            <person name="Brown A."/>
            <person name="FitzGerald M."/>
            <person name="Lui A."/>
            <person name="Macdonald J.P."/>
            <person name="Priest M."/>
            <person name="Orbach M.J."/>
            <person name="Galgiani J.N."/>
            <person name="Kirkland T.N."/>
            <person name="Cole G.T."/>
            <person name="Birren B.W."/>
            <person name="Henn M.R."/>
            <person name="Taylor J.W."/>
            <person name="Rounsley S.D."/>
        </authorList>
    </citation>
    <scope>NUCLEOTIDE SEQUENCE [LARGE SCALE GENOMIC DNA]</scope>
    <source>
        <strain evidence="3">RMSCC 3703</strain>
    </source>
</reference>
<name>A0A0J8QU75_COCIT</name>
<evidence type="ECO:0000256" key="1">
    <source>
        <dbReference type="SAM" id="MobiDB-lite"/>
    </source>
</evidence>
<feature type="compositionally biased region" description="Polar residues" evidence="1">
    <location>
        <begin position="69"/>
        <end position="81"/>
    </location>
</feature>
<proteinExistence type="predicted"/>
<feature type="region of interest" description="Disordered" evidence="1">
    <location>
        <begin position="69"/>
        <end position="88"/>
    </location>
</feature>